<proteinExistence type="predicted"/>
<comment type="caution">
    <text evidence="2">The sequence shown here is derived from an EMBL/GenBank/DDBJ whole genome shotgun (WGS) entry which is preliminary data.</text>
</comment>
<protein>
    <submittedName>
        <fullName evidence="2">Uncharacterized protein</fullName>
    </submittedName>
</protein>
<accession>A0A0F9GWA6</accession>
<reference evidence="2" key="1">
    <citation type="journal article" date="2015" name="Nature">
        <title>Complex archaea that bridge the gap between prokaryotes and eukaryotes.</title>
        <authorList>
            <person name="Spang A."/>
            <person name="Saw J.H."/>
            <person name="Jorgensen S.L."/>
            <person name="Zaremba-Niedzwiedzka K."/>
            <person name="Martijn J."/>
            <person name="Lind A.E."/>
            <person name="van Eijk R."/>
            <person name="Schleper C."/>
            <person name="Guy L."/>
            <person name="Ettema T.J."/>
        </authorList>
    </citation>
    <scope>NUCLEOTIDE SEQUENCE</scope>
</reference>
<keyword evidence="1" id="KW-0175">Coiled coil</keyword>
<gene>
    <name evidence="2" type="ORF">LCGC14_2072570</name>
</gene>
<organism evidence="2">
    <name type="scientific">marine sediment metagenome</name>
    <dbReference type="NCBI Taxonomy" id="412755"/>
    <lineage>
        <taxon>unclassified sequences</taxon>
        <taxon>metagenomes</taxon>
        <taxon>ecological metagenomes</taxon>
    </lineage>
</organism>
<feature type="coiled-coil region" evidence="1">
    <location>
        <begin position="20"/>
        <end position="47"/>
    </location>
</feature>
<evidence type="ECO:0000313" key="2">
    <source>
        <dbReference type="EMBL" id="KKL73665.1"/>
    </source>
</evidence>
<name>A0A0F9GWA6_9ZZZZ</name>
<sequence length="77" mass="9256">MGYSKDRVSIYQSIDARETVRRLRTEITRLRQIIKKSQEDKKALRRVESILKMWASIINPDYKMIYAEIKRVLALRD</sequence>
<evidence type="ECO:0000256" key="1">
    <source>
        <dbReference type="SAM" id="Coils"/>
    </source>
</evidence>
<dbReference type="EMBL" id="LAZR01024890">
    <property type="protein sequence ID" value="KKL73665.1"/>
    <property type="molecule type" value="Genomic_DNA"/>
</dbReference>
<dbReference type="AlphaFoldDB" id="A0A0F9GWA6"/>